<dbReference type="Proteomes" id="UP000193642">
    <property type="component" value="Unassembled WGS sequence"/>
</dbReference>
<proteinExistence type="predicted"/>
<evidence type="ECO:0008006" key="3">
    <source>
        <dbReference type="Google" id="ProtNLM"/>
    </source>
</evidence>
<dbReference type="EMBL" id="MCGO01000006">
    <property type="protein sequence ID" value="ORY51079.1"/>
    <property type="molecule type" value="Genomic_DNA"/>
</dbReference>
<keyword evidence="2" id="KW-1185">Reference proteome</keyword>
<accession>A0A1Y2CVJ4</accession>
<evidence type="ECO:0000313" key="2">
    <source>
        <dbReference type="Proteomes" id="UP000193642"/>
    </source>
</evidence>
<sequence>MSSKIEEIAPGCFRLGVPFLLNGVIPLGNHMNFIKLQSGRFIALSTVALDESTLKQVNELTHNGTLLDAVIATNPFHTLAFTQFHKAFPHAQYYGTPRHIRNLPAIPWTGSVADESVRKLWSPEIEMRIPDGCEFDAPVPENLNHFAGIIALHVASKTLISDDAFNVTVHPSFFKSLFGAKHGHGIDQRPEAPKEFYVWMEALLRDWDFDNMATAHSGVLIGGAKNGGQLSKDAVARGGVAF</sequence>
<dbReference type="PANTHER" id="PTHR33835:SF1">
    <property type="entry name" value="METALLO-BETA-LACTAMASE DOMAIN-CONTAINING PROTEIN"/>
    <property type="match status" value="1"/>
</dbReference>
<reference evidence="1 2" key="1">
    <citation type="submission" date="2016-07" db="EMBL/GenBank/DDBJ databases">
        <title>Pervasive Adenine N6-methylation of Active Genes in Fungi.</title>
        <authorList>
            <consortium name="DOE Joint Genome Institute"/>
            <person name="Mondo S.J."/>
            <person name="Dannebaum R.O."/>
            <person name="Kuo R.C."/>
            <person name="Labutti K."/>
            <person name="Haridas S."/>
            <person name="Kuo A."/>
            <person name="Salamov A."/>
            <person name="Ahrendt S.R."/>
            <person name="Lipzen A."/>
            <person name="Sullivan W."/>
            <person name="Andreopoulos W.B."/>
            <person name="Clum A."/>
            <person name="Lindquist E."/>
            <person name="Daum C."/>
            <person name="Ramamoorthy G.K."/>
            <person name="Gryganskyi A."/>
            <person name="Culley D."/>
            <person name="Magnuson J.K."/>
            <person name="James T.Y."/>
            <person name="O'Malley M.A."/>
            <person name="Stajich J.E."/>
            <person name="Spatafora J.W."/>
            <person name="Visel A."/>
            <person name="Grigoriev I.V."/>
        </authorList>
    </citation>
    <scope>NUCLEOTIDE SEQUENCE [LARGE SCALE GENOMIC DNA]</scope>
    <source>
        <strain evidence="1 2">JEL800</strain>
    </source>
</reference>
<dbReference type="PANTHER" id="PTHR33835">
    <property type="entry name" value="YALI0C07656P"/>
    <property type="match status" value="1"/>
</dbReference>
<organism evidence="1 2">
    <name type="scientific">Rhizoclosmatium globosum</name>
    <dbReference type="NCBI Taxonomy" id="329046"/>
    <lineage>
        <taxon>Eukaryota</taxon>
        <taxon>Fungi</taxon>
        <taxon>Fungi incertae sedis</taxon>
        <taxon>Chytridiomycota</taxon>
        <taxon>Chytridiomycota incertae sedis</taxon>
        <taxon>Chytridiomycetes</taxon>
        <taxon>Chytridiales</taxon>
        <taxon>Chytriomycetaceae</taxon>
        <taxon>Rhizoclosmatium</taxon>
    </lineage>
</organism>
<dbReference type="OrthoDB" id="421671at2759"/>
<name>A0A1Y2CVJ4_9FUNG</name>
<protein>
    <recommendedName>
        <fullName evidence="3">DUF4336 domain-containing protein</fullName>
    </recommendedName>
</protein>
<dbReference type="InterPro" id="IPR025638">
    <property type="entry name" value="DUF4336"/>
</dbReference>
<gene>
    <name evidence="1" type="ORF">BCR33DRAFT_713000</name>
</gene>
<dbReference type="AlphaFoldDB" id="A0A1Y2CVJ4"/>
<comment type="caution">
    <text evidence="1">The sequence shown here is derived from an EMBL/GenBank/DDBJ whole genome shotgun (WGS) entry which is preliminary data.</text>
</comment>
<evidence type="ECO:0000313" key="1">
    <source>
        <dbReference type="EMBL" id="ORY51079.1"/>
    </source>
</evidence>